<proteinExistence type="predicted"/>
<dbReference type="InterPro" id="IPR012338">
    <property type="entry name" value="Beta-lactam/transpept-like"/>
</dbReference>
<dbReference type="InterPro" id="IPR050515">
    <property type="entry name" value="Beta-lactam/transpept"/>
</dbReference>
<dbReference type="GO" id="GO:0009252">
    <property type="term" value="P:peptidoglycan biosynthetic process"/>
    <property type="evidence" value="ECO:0007669"/>
    <property type="project" value="UniProtKB-KW"/>
</dbReference>
<dbReference type="InterPro" id="IPR005311">
    <property type="entry name" value="PBP_dimer"/>
</dbReference>
<evidence type="ECO:0000259" key="12">
    <source>
        <dbReference type="Pfam" id="PF00905"/>
    </source>
</evidence>
<dbReference type="SUPFAM" id="SSF56519">
    <property type="entry name" value="Penicillin binding protein dimerisation domain"/>
    <property type="match status" value="1"/>
</dbReference>
<dbReference type="eggNOG" id="COG0768">
    <property type="taxonomic scope" value="Bacteria"/>
</dbReference>
<protein>
    <submittedName>
        <fullName evidence="14">Peptidoglycan glycosyltransferase</fullName>
        <ecNumber evidence="14">2.4.1.129</ecNumber>
    </submittedName>
</protein>
<dbReference type="GO" id="GO:0008360">
    <property type="term" value="P:regulation of cell shape"/>
    <property type="evidence" value="ECO:0007669"/>
    <property type="project" value="UniProtKB-KW"/>
</dbReference>
<organism evidence="14 15">
    <name type="scientific">Leadbetterella byssophila (strain DSM 17132 / JCM 16389 / KACC 11308 / NBRC 106382 / 4M15)</name>
    <dbReference type="NCBI Taxonomy" id="649349"/>
    <lineage>
        <taxon>Bacteria</taxon>
        <taxon>Pseudomonadati</taxon>
        <taxon>Bacteroidota</taxon>
        <taxon>Cytophagia</taxon>
        <taxon>Cytophagales</taxon>
        <taxon>Leadbetterellaceae</taxon>
        <taxon>Leadbetterella</taxon>
    </lineage>
</organism>
<keyword evidence="15" id="KW-1185">Reference proteome</keyword>
<evidence type="ECO:0000313" key="14">
    <source>
        <dbReference type="EMBL" id="ADQ16942.1"/>
    </source>
</evidence>
<name>E4RUA8_LEAB4</name>
<dbReference type="KEGG" id="lby:Lbys_1222"/>
<keyword evidence="7" id="KW-0573">Peptidoglycan synthesis</keyword>
<keyword evidence="5 11" id="KW-0812">Transmembrane</keyword>
<accession>E4RUA8</accession>
<dbReference type="RefSeq" id="WP_013407992.1">
    <property type="nucleotide sequence ID" value="NC_014655.1"/>
</dbReference>
<evidence type="ECO:0000256" key="1">
    <source>
        <dbReference type="ARBA" id="ARBA00004167"/>
    </source>
</evidence>
<evidence type="ECO:0000256" key="3">
    <source>
        <dbReference type="ARBA" id="ARBA00022475"/>
    </source>
</evidence>
<evidence type="ECO:0000256" key="2">
    <source>
        <dbReference type="ARBA" id="ARBA00004236"/>
    </source>
</evidence>
<keyword evidence="9 11" id="KW-0472">Membrane</keyword>
<dbReference type="PANTHER" id="PTHR30627">
    <property type="entry name" value="PEPTIDOGLYCAN D,D-TRANSPEPTIDASE"/>
    <property type="match status" value="1"/>
</dbReference>
<evidence type="ECO:0000313" key="15">
    <source>
        <dbReference type="Proteomes" id="UP000007435"/>
    </source>
</evidence>
<dbReference type="InterPro" id="IPR001460">
    <property type="entry name" value="PCN-bd_Tpept"/>
</dbReference>
<keyword evidence="4" id="KW-0121">Carboxypeptidase</keyword>
<dbReference type="Gene3D" id="3.40.710.10">
    <property type="entry name" value="DD-peptidase/beta-lactamase superfamily"/>
    <property type="match status" value="1"/>
</dbReference>
<dbReference type="InterPro" id="IPR036138">
    <property type="entry name" value="PBP_dimer_sf"/>
</dbReference>
<evidence type="ECO:0000256" key="5">
    <source>
        <dbReference type="ARBA" id="ARBA00022692"/>
    </source>
</evidence>
<dbReference type="Gene3D" id="3.30.1390.30">
    <property type="entry name" value="Penicillin-binding protein 2a, domain 3"/>
    <property type="match status" value="1"/>
</dbReference>
<keyword evidence="8 11" id="KW-1133">Transmembrane helix</keyword>
<feature type="domain" description="Penicillin-binding protein transpeptidase" evidence="12">
    <location>
        <begin position="252"/>
        <end position="577"/>
    </location>
</feature>
<gene>
    <name evidence="14" type="ordered locus">Lbys_1222</name>
</gene>
<evidence type="ECO:0000256" key="9">
    <source>
        <dbReference type="ARBA" id="ARBA00023136"/>
    </source>
</evidence>
<dbReference type="GO" id="GO:0008658">
    <property type="term" value="F:penicillin binding"/>
    <property type="evidence" value="ECO:0007669"/>
    <property type="project" value="InterPro"/>
</dbReference>
<sequence>MFENRKFPILIFVYTIGIIYLSRLFYLQVVDKEYRSIDALNSIRKEISIPLRGQIYDRSGKLIVANEEVYDMYVIPQKVLPFDTVSFCNLFGIDKNYVDSMLNQAREYSKLRASLFLRQLSKQEYSGVIDAMIQYPGFHFEQSFYRTYPGNTMANALGYIGEIPKKQYEEQEEEYYRKGDYIGLAGLEKYYELDLRGTRGSRLVLMNSKGEDKGSYSEGRYDTAAVIGNNLYTHIDLGIQQLADSLFQGKVGAVVAIEPSTGGILAIGSYPTYDPVLLSGREFSKNYTVLAKNPDRPLNNRPVSAFYRPGSTFKLVQAAIGLGDGVITPSTSLSGNSKFSMHSAGETANLYTAIQKSSNPYFDNVLRRILHNIKETKGESQVALGLAAWNEKIRKFGFGVHLGIDLPSETKGVIPTPELYDKIYGKNQWKYSTIYSISIGEGEYGVNVLKLANLAAVMANRGYWVTPHIVNTVGLDPKAGKKTAVEIHQTGIDKRHFEEIVKGMELVVQAGTGRAAQIKDIEVCGKTGTSQNGKGKRDHALFIGFAPKHNPKIAIAVVVENAGFGGVASAPIAGLMMEKYLKGAHNREAYKQQIMATRYTTVAGKSL</sequence>
<keyword evidence="6" id="KW-0133">Cell shape</keyword>
<dbReference type="AlphaFoldDB" id="E4RUA8"/>
<feature type="domain" description="Penicillin-binding protein dimerisation" evidence="13">
    <location>
        <begin position="50"/>
        <end position="211"/>
    </location>
</feature>
<evidence type="ECO:0000256" key="6">
    <source>
        <dbReference type="ARBA" id="ARBA00022960"/>
    </source>
</evidence>
<dbReference type="Pfam" id="PF00905">
    <property type="entry name" value="Transpeptidase"/>
    <property type="match status" value="1"/>
</dbReference>
<dbReference type="Gene3D" id="3.90.1310.10">
    <property type="entry name" value="Penicillin-binding protein 2a (Domain 2)"/>
    <property type="match status" value="1"/>
</dbReference>
<dbReference type="SUPFAM" id="SSF56601">
    <property type="entry name" value="beta-lactamase/transpeptidase-like"/>
    <property type="match status" value="1"/>
</dbReference>
<dbReference type="STRING" id="649349.Lbys_1222"/>
<reference key="1">
    <citation type="submission" date="2010-11" db="EMBL/GenBank/DDBJ databases">
        <title>The complete genome of Leadbetterella byssophila DSM 17132.</title>
        <authorList>
            <consortium name="US DOE Joint Genome Institute (JGI-PGF)"/>
            <person name="Lucas S."/>
            <person name="Copeland A."/>
            <person name="Lapidus A."/>
            <person name="Glavina del Rio T."/>
            <person name="Dalin E."/>
            <person name="Tice H."/>
            <person name="Bruce D."/>
            <person name="Goodwin L."/>
            <person name="Pitluck S."/>
            <person name="Kyrpides N."/>
            <person name="Mavromatis K."/>
            <person name="Ivanova N."/>
            <person name="Teshima H."/>
            <person name="Brettin T."/>
            <person name="Detter J.C."/>
            <person name="Han C."/>
            <person name="Tapia R."/>
            <person name="Land M."/>
            <person name="Hauser L."/>
            <person name="Markowitz V."/>
            <person name="Cheng J.-F."/>
            <person name="Hugenholtz P."/>
            <person name="Woyke T."/>
            <person name="Wu D."/>
            <person name="Tindall B."/>
            <person name="Pomrenke H.G."/>
            <person name="Brambilla E."/>
            <person name="Klenk H.-P."/>
            <person name="Eisen J.A."/>
        </authorList>
    </citation>
    <scope>NUCLEOTIDE SEQUENCE [LARGE SCALE GENOMIC DNA]</scope>
    <source>
        <strain>DSM 17132</strain>
    </source>
</reference>
<evidence type="ECO:0000256" key="11">
    <source>
        <dbReference type="SAM" id="Phobius"/>
    </source>
</evidence>
<keyword evidence="10" id="KW-0961">Cell wall biogenesis/degradation</keyword>
<dbReference type="HOGENOM" id="CLU_009289_1_2_10"/>
<evidence type="ECO:0000256" key="7">
    <source>
        <dbReference type="ARBA" id="ARBA00022984"/>
    </source>
</evidence>
<keyword evidence="14" id="KW-0328">Glycosyltransferase</keyword>
<reference evidence="14 15" key="2">
    <citation type="journal article" date="2011" name="Stand. Genomic Sci.">
        <title>Complete genome sequence of Leadbetterella byssophila type strain (4M15).</title>
        <authorList>
            <person name="Abt B."/>
            <person name="Teshima H."/>
            <person name="Lucas S."/>
            <person name="Lapidus A."/>
            <person name="Del Rio T.G."/>
            <person name="Nolan M."/>
            <person name="Tice H."/>
            <person name="Cheng J.F."/>
            <person name="Pitluck S."/>
            <person name="Liolios K."/>
            <person name="Pagani I."/>
            <person name="Ivanova N."/>
            <person name="Mavromatis K."/>
            <person name="Pati A."/>
            <person name="Tapia R."/>
            <person name="Han C."/>
            <person name="Goodwin L."/>
            <person name="Chen A."/>
            <person name="Palaniappan K."/>
            <person name="Land M."/>
            <person name="Hauser L."/>
            <person name="Chang Y.J."/>
            <person name="Jeffries C.D."/>
            <person name="Rohde M."/>
            <person name="Goker M."/>
            <person name="Tindall B.J."/>
            <person name="Detter J.C."/>
            <person name="Woyke T."/>
            <person name="Bristow J."/>
            <person name="Eisen J.A."/>
            <person name="Markowitz V."/>
            <person name="Hugenholtz P."/>
            <person name="Klenk H.P."/>
            <person name="Kyrpides N.C."/>
        </authorList>
    </citation>
    <scope>NUCLEOTIDE SEQUENCE [LARGE SCALE GENOMIC DNA]</scope>
    <source>
        <strain evidence="15">DSM 17132 / JCM 16389 / KACC 11308 / NBRC 106382 / 4M15</strain>
    </source>
</reference>
<dbReference type="Pfam" id="PF03717">
    <property type="entry name" value="PBP_dimer"/>
    <property type="match status" value="1"/>
</dbReference>
<dbReference type="Proteomes" id="UP000007435">
    <property type="component" value="Chromosome"/>
</dbReference>
<comment type="subcellular location">
    <subcellularLocation>
        <location evidence="2">Cell membrane</location>
    </subcellularLocation>
    <subcellularLocation>
        <location evidence="1">Membrane</location>
        <topology evidence="1">Single-pass membrane protein</topology>
    </subcellularLocation>
</comment>
<dbReference type="PANTHER" id="PTHR30627:SF2">
    <property type="entry name" value="PEPTIDOGLYCAN D,D-TRANSPEPTIDASE MRDA"/>
    <property type="match status" value="1"/>
</dbReference>
<dbReference type="OrthoDB" id="9766847at2"/>
<keyword evidence="3" id="KW-1003">Cell membrane</keyword>
<keyword evidence="14" id="KW-0808">Transferase</keyword>
<evidence type="ECO:0000256" key="10">
    <source>
        <dbReference type="ARBA" id="ARBA00023316"/>
    </source>
</evidence>
<feature type="transmembrane region" description="Helical" evidence="11">
    <location>
        <begin position="7"/>
        <end position="26"/>
    </location>
</feature>
<dbReference type="EC" id="2.4.1.129" evidence="14"/>
<evidence type="ECO:0000256" key="8">
    <source>
        <dbReference type="ARBA" id="ARBA00022989"/>
    </source>
</evidence>
<dbReference type="GO" id="GO:0016757">
    <property type="term" value="F:glycosyltransferase activity"/>
    <property type="evidence" value="ECO:0007669"/>
    <property type="project" value="UniProtKB-KW"/>
</dbReference>
<keyword evidence="4" id="KW-0378">Hydrolase</keyword>
<evidence type="ECO:0000259" key="13">
    <source>
        <dbReference type="Pfam" id="PF03717"/>
    </source>
</evidence>
<dbReference type="GO" id="GO:0071972">
    <property type="term" value="F:peptidoglycan L,D-transpeptidase activity"/>
    <property type="evidence" value="ECO:0007669"/>
    <property type="project" value="TreeGrafter"/>
</dbReference>
<dbReference type="GO" id="GO:0071555">
    <property type="term" value="P:cell wall organization"/>
    <property type="evidence" value="ECO:0007669"/>
    <property type="project" value="UniProtKB-KW"/>
</dbReference>
<dbReference type="EMBL" id="CP002305">
    <property type="protein sequence ID" value="ADQ16942.1"/>
    <property type="molecule type" value="Genomic_DNA"/>
</dbReference>
<dbReference type="GO" id="GO:0005886">
    <property type="term" value="C:plasma membrane"/>
    <property type="evidence" value="ECO:0007669"/>
    <property type="project" value="UniProtKB-SubCell"/>
</dbReference>
<keyword evidence="4" id="KW-0645">Protease</keyword>
<evidence type="ECO:0000256" key="4">
    <source>
        <dbReference type="ARBA" id="ARBA00022645"/>
    </source>
</evidence>